<reference evidence="1" key="1">
    <citation type="submission" date="2023-04" db="EMBL/GenBank/DDBJ databases">
        <title>Ambrosiozyma monospora NBRC 10751.</title>
        <authorList>
            <person name="Ichikawa N."/>
            <person name="Sato H."/>
            <person name="Tonouchi N."/>
        </authorList>
    </citation>
    <scope>NUCLEOTIDE SEQUENCE</scope>
    <source>
        <strain evidence="1">NBRC 10751</strain>
    </source>
</reference>
<accession>A0ACB5T4E0</accession>
<evidence type="ECO:0000313" key="1">
    <source>
        <dbReference type="EMBL" id="GME81376.1"/>
    </source>
</evidence>
<organism evidence="1 2">
    <name type="scientific">Ambrosiozyma monospora</name>
    <name type="common">Yeast</name>
    <name type="synonym">Endomycopsis monosporus</name>
    <dbReference type="NCBI Taxonomy" id="43982"/>
    <lineage>
        <taxon>Eukaryota</taxon>
        <taxon>Fungi</taxon>
        <taxon>Dikarya</taxon>
        <taxon>Ascomycota</taxon>
        <taxon>Saccharomycotina</taxon>
        <taxon>Pichiomycetes</taxon>
        <taxon>Pichiales</taxon>
        <taxon>Pichiaceae</taxon>
        <taxon>Ambrosiozyma</taxon>
    </lineage>
</organism>
<name>A0ACB5T4E0_AMBMO</name>
<keyword evidence="2" id="KW-1185">Reference proteome</keyword>
<comment type="caution">
    <text evidence="1">The sequence shown here is derived from an EMBL/GenBank/DDBJ whole genome shotgun (WGS) entry which is preliminary data.</text>
</comment>
<sequence length="75" mass="9063">MSDEEDYDSYDDYDEDGYDDFDDEYDDEMMDDDDQEDFEVVENTSDHYSYPRSQTEKGTKTHRMIYDPLAIEDLE</sequence>
<proteinExistence type="predicted"/>
<gene>
    <name evidence="1" type="ORF">Amon02_000489600</name>
</gene>
<dbReference type="Proteomes" id="UP001165064">
    <property type="component" value="Unassembled WGS sequence"/>
</dbReference>
<protein>
    <submittedName>
        <fullName evidence="1">Unnamed protein product</fullName>
    </submittedName>
</protein>
<evidence type="ECO:0000313" key="2">
    <source>
        <dbReference type="Proteomes" id="UP001165064"/>
    </source>
</evidence>
<dbReference type="EMBL" id="BSXS01003476">
    <property type="protein sequence ID" value="GME81376.1"/>
    <property type="molecule type" value="Genomic_DNA"/>
</dbReference>